<protein>
    <recommendedName>
        <fullName evidence="3">Bacteriocin</fullName>
    </recommendedName>
</protein>
<evidence type="ECO:0000313" key="1">
    <source>
        <dbReference type="EMBL" id="URN95551.1"/>
    </source>
</evidence>
<accession>A0A9J6ZHN3</accession>
<name>A0A9J6ZHN3_9BACL</name>
<dbReference type="AlphaFoldDB" id="A0A9J6ZHN3"/>
<dbReference type="Proteomes" id="UP001056756">
    <property type="component" value="Chromosome"/>
</dbReference>
<dbReference type="KEGG" id="plig:NAG76_04720"/>
<proteinExistence type="predicted"/>
<evidence type="ECO:0008006" key="3">
    <source>
        <dbReference type="Google" id="ProtNLM"/>
    </source>
</evidence>
<gene>
    <name evidence="1" type="ORF">NAG76_04720</name>
</gene>
<organism evidence="1 2">
    <name type="scientific">Candidatus Pristimantibacillus lignocellulolyticus</name>
    <dbReference type="NCBI Taxonomy" id="2994561"/>
    <lineage>
        <taxon>Bacteria</taxon>
        <taxon>Bacillati</taxon>
        <taxon>Bacillota</taxon>
        <taxon>Bacilli</taxon>
        <taxon>Bacillales</taxon>
        <taxon>Paenibacillaceae</taxon>
        <taxon>Candidatus Pristimantibacillus</taxon>
    </lineage>
</organism>
<reference evidence="1" key="1">
    <citation type="submission" date="2022-05" db="EMBL/GenBank/DDBJ databases">
        <title>Novel bacterial taxa in a minimal lignocellulolytic consortium and its capacity to transform plastics disclosed by genome-resolved metagenomics.</title>
        <authorList>
            <person name="Rodriguez C.A.D."/>
            <person name="Diaz-Garcia L."/>
            <person name="Herrera K."/>
            <person name="Tarazona N.A."/>
            <person name="Sproer C."/>
            <person name="Overmann J."/>
            <person name="Jimenez D.J."/>
        </authorList>
    </citation>
    <scope>NUCLEOTIDE SEQUENCE</scope>
    <source>
        <strain evidence="1">MAG5</strain>
    </source>
</reference>
<dbReference type="EMBL" id="CP097899">
    <property type="protein sequence ID" value="URN95551.1"/>
    <property type="molecule type" value="Genomic_DNA"/>
</dbReference>
<sequence length="68" mass="7461">MEKNLFVEITQDELLQLDGGGAFEDIGFAVGYAIRGAVEGVKTIAHVAKEAVNPKNYINYYYPGLLPK</sequence>
<evidence type="ECO:0000313" key="2">
    <source>
        <dbReference type="Proteomes" id="UP001056756"/>
    </source>
</evidence>